<dbReference type="EMBL" id="CAADRP010001896">
    <property type="protein sequence ID" value="VFU55665.1"/>
    <property type="molecule type" value="Genomic_DNA"/>
</dbReference>
<evidence type="ECO:0000313" key="1">
    <source>
        <dbReference type="EMBL" id="VFU55665.1"/>
    </source>
</evidence>
<dbReference type="AlphaFoldDB" id="A0A6N2MMU7"/>
<organism evidence="1">
    <name type="scientific">Salix viminalis</name>
    <name type="common">Common osier</name>
    <name type="synonym">Basket willow</name>
    <dbReference type="NCBI Taxonomy" id="40686"/>
    <lineage>
        <taxon>Eukaryota</taxon>
        <taxon>Viridiplantae</taxon>
        <taxon>Streptophyta</taxon>
        <taxon>Embryophyta</taxon>
        <taxon>Tracheophyta</taxon>
        <taxon>Spermatophyta</taxon>
        <taxon>Magnoliopsida</taxon>
        <taxon>eudicotyledons</taxon>
        <taxon>Gunneridae</taxon>
        <taxon>Pentapetalae</taxon>
        <taxon>rosids</taxon>
        <taxon>fabids</taxon>
        <taxon>Malpighiales</taxon>
        <taxon>Salicaceae</taxon>
        <taxon>Saliceae</taxon>
        <taxon>Salix</taxon>
    </lineage>
</organism>
<reference evidence="1" key="1">
    <citation type="submission" date="2019-03" db="EMBL/GenBank/DDBJ databases">
        <authorList>
            <person name="Mank J."/>
            <person name="Almeida P."/>
        </authorList>
    </citation>
    <scope>NUCLEOTIDE SEQUENCE</scope>
    <source>
        <strain evidence="1">78183</strain>
    </source>
</reference>
<gene>
    <name evidence="1" type="ORF">SVIM_LOCUS396381</name>
</gene>
<protein>
    <submittedName>
        <fullName evidence="1">Uncharacterized protein</fullName>
    </submittedName>
</protein>
<proteinExistence type="predicted"/>
<accession>A0A6N2MMU7</accession>
<name>A0A6N2MMU7_SALVM</name>
<sequence length="105" mass="12103">MIDYFINSGFNMIILYVSVSRGKNSLLANDLTQRIDDTMFDNSFSSDNKDDIDDVNDDFDVEDEVFLLFLYLKMLIGLVLLFHMISHLAINVCHLAIDVCRECLK</sequence>